<comment type="caution">
    <text evidence="2">The sequence shown here is derived from an EMBL/GenBank/DDBJ whole genome shotgun (WGS) entry which is preliminary data.</text>
</comment>
<dbReference type="InterPro" id="IPR058596">
    <property type="entry name" value="TraC-like_dom"/>
</dbReference>
<protein>
    <recommendedName>
        <fullName evidence="1">TraC-like domain-containing protein</fullName>
    </recommendedName>
</protein>
<evidence type="ECO:0000313" key="3">
    <source>
        <dbReference type="Proteomes" id="UP000319613"/>
    </source>
</evidence>
<sequence length="224" mass="25360">MKEKEEQHKSTQSFLKIAEIKGDTGILDTGGYIAVVAVSSTNFALKSTEEQNAMIYGYQNFLNSIDFEIQILMQSRKMDIHVYLEAVRQQMERQTNELLRVQTQEYIQFVSKLVENASIMNKSFYIIITHSPGLLPGKSKKGFFSMFKKNSEAEEFAAKNIKFESERLKMQQKINTVVGGMSQIGLKAIALNTEALTELFYNSYNLDSAPLIDASKLSDINIKA</sequence>
<feature type="domain" description="TraC-like" evidence="1">
    <location>
        <begin position="29"/>
        <end position="129"/>
    </location>
</feature>
<dbReference type="EMBL" id="VMFF01000028">
    <property type="protein sequence ID" value="TSC65784.1"/>
    <property type="molecule type" value="Genomic_DNA"/>
</dbReference>
<evidence type="ECO:0000259" key="1">
    <source>
        <dbReference type="Pfam" id="PF26593"/>
    </source>
</evidence>
<proteinExistence type="predicted"/>
<organism evidence="2 3">
    <name type="scientific">Candidatus Doudnabacteria bacterium Gr01-1014_77</name>
    <dbReference type="NCBI Taxonomy" id="2017133"/>
    <lineage>
        <taxon>Bacteria</taxon>
        <taxon>Candidatus Doudnaibacteriota</taxon>
    </lineage>
</organism>
<reference evidence="2 3" key="1">
    <citation type="submission" date="2017-07" db="EMBL/GenBank/DDBJ databases">
        <title>Mechanisms for carbon and nitrogen cycling indicate functional differentiation within the Candidate Phyla Radiation.</title>
        <authorList>
            <person name="Danczak R.E."/>
            <person name="Johnston M.D."/>
            <person name="Kenah C."/>
            <person name="Slattery M."/>
            <person name="Wrighton K.C."/>
            <person name="Wilkins M.J."/>
        </authorList>
    </citation>
    <scope>NUCLEOTIDE SEQUENCE [LARGE SCALE GENOMIC DNA]</scope>
    <source>
        <strain evidence="2">Gr01-1014_77</strain>
    </source>
</reference>
<gene>
    <name evidence="2" type="ORF">G01um101477_335</name>
</gene>
<accession>A0A554JBS9</accession>
<dbReference type="Proteomes" id="UP000319613">
    <property type="component" value="Unassembled WGS sequence"/>
</dbReference>
<dbReference type="AlphaFoldDB" id="A0A554JBS9"/>
<dbReference type="Pfam" id="PF26593">
    <property type="entry name" value="TraC-like"/>
    <property type="match status" value="1"/>
</dbReference>
<evidence type="ECO:0000313" key="2">
    <source>
        <dbReference type="EMBL" id="TSC65784.1"/>
    </source>
</evidence>
<name>A0A554JBS9_9BACT</name>